<evidence type="ECO:0008006" key="3">
    <source>
        <dbReference type="Google" id="ProtNLM"/>
    </source>
</evidence>
<accession>A0A813XS47</accession>
<gene>
    <name evidence="1" type="ORF">RFH988_LOCUS7369</name>
</gene>
<dbReference type="AlphaFoldDB" id="A0A813XS47"/>
<dbReference type="EMBL" id="CAJNOO010000233">
    <property type="protein sequence ID" value="CAF0869054.1"/>
    <property type="molecule type" value="Genomic_DNA"/>
</dbReference>
<dbReference type="OrthoDB" id="9991303at2759"/>
<name>A0A813XS47_9BILA</name>
<proteinExistence type="predicted"/>
<dbReference type="Gene3D" id="3.80.10.10">
    <property type="entry name" value="Ribonuclease Inhibitor"/>
    <property type="match status" value="1"/>
</dbReference>
<evidence type="ECO:0000313" key="2">
    <source>
        <dbReference type="Proteomes" id="UP000663882"/>
    </source>
</evidence>
<dbReference type="InterPro" id="IPR032675">
    <property type="entry name" value="LRR_dom_sf"/>
</dbReference>
<organism evidence="1 2">
    <name type="scientific">Rotaria sordida</name>
    <dbReference type="NCBI Taxonomy" id="392033"/>
    <lineage>
        <taxon>Eukaryota</taxon>
        <taxon>Metazoa</taxon>
        <taxon>Spiralia</taxon>
        <taxon>Gnathifera</taxon>
        <taxon>Rotifera</taxon>
        <taxon>Eurotatoria</taxon>
        <taxon>Bdelloidea</taxon>
        <taxon>Philodinida</taxon>
        <taxon>Philodinidae</taxon>
        <taxon>Rotaria</taxon>
    </lineage>
</organism>
<protein>
    <recommendedName>
        <fullName evidence="3">F-box domain-containing protein</fullName>
    </recommendedName>
</protein>
<dbReference type="Proteomes" id="UP000663882">
    <property type="component" value="Unassembled WGS sequence"/>
</dbReference>
<evidence type="ECO:0000313" key="1">
    <source>
        <dbReference type="EMBL" id="CAF0869054.1"/>
    </source>
</evidence>
<reference evidence="1" key="1">
    <citation type="submission" date="2021-02" db="EMBL/GenBank/DDBJ databases">
        <authorList>
            <person name="Nowell W R."/>
        </authorList>
    </citation>
    <scope>NUCLEOTIDE SEQUENCE</scope>
</reference>
<sequence length="652" mass="76867">MKHKFGWIFGLFFLFVYIPNFIYTFDCYYCANCLNKQRGVRIVARPEDWCYKIVWPSGRGNQQIVSRGASSDCRQDSYNDQDMAIPGVFSGVGRYCCRKHLYIFPVELIHELLSYFSAREIFYTFTNISSYIDNVLFTYSNYRVDFKSITKREFDIVCQQIIPNQVISLILCDNENTPGQMELFLSRFQIDQFTCLRSLTLIDIGPEFWEPIVTKLNSLKNLRSFLYISSTKIDSWITNISDDEVTELDKRLSDIYGPILPQLNRLTLSHGDFLESIQFPYLHHLTIERCKVDIIKYICFAAPQLKSLSTGFRYNKSNTEFIFPFGQLNRLTLRIGGSSIPMKNMEQLLGNFPSLKYLELHANGHADLVDGKQWQKLTNRLITFNFNFYIPNDLESQDLDSFRSPYWLDEKHWFVACINRSLLSVPYFAETCTNDEFQPITVSTLPNNTILYNCITQLTLSEPVVDINQRFPRVHTLAMVHSIPLSSIERIVDLNRIQQLDLYSKTDYSGIRFIINEMSNLCRISIKSRIKCFLEEVQYKSYDKIRKLEIGNRYSTDDDYEDDYSIEQLCIVFPKIEHLNIGHWDSRISIFHFINRFPQLSTVSFRFSNWIISEEQRDKNIIEVKSILEQNRLFHNFDYTYRFDRSSVYIWL</sequence>
<dbReference type="SUPFAM" id="SSF52047">
    <property type="entry name" value="RNI-like"/>
    <property type="match status" value="1"/>
</dbReference>
<comment type="caution">
    <text evidence="1">The sequence shown here is derived from an EMBL/GenBank/DDBJ whole genome shotgun (WGS) entry which is preliminary data.</text>
</comment>